<proteinExistence type="predicted"/>
<name>A0ABZ1N6J1_9NOCA</name>
<dbReference type="Proteomes" id="UP001621418">
    <property type="component" value="Chromosome"/>
</dbReference>
<evidence type="ECO:0000313" key="2">
    <source>
        <dbReference type="Proteomes" id="UP001621418"/>
    </source>
</evidence>
<keyword evidence="2" id="KW-1185">Reference proteome</keyword>
<dbReference type="EMBL" id="CP109527">
    <property type="protein sequence ID" value="WTY35540.1"/>
    <property type="molecule type" value="Genomic_DNA"/>
</dbReference>
<gene>
    <name evidence="1" type="ORF">OG308_30435</name>
</gene>
<organism evidence="1 2">
    <name type="scientific">Nocardia salmonicida</name>
    <dbReference type="NCBI Taxonomy" id="53431"/>
    <lineage>
        <taxon>Bacteria</taxon>
        <taxon>Bacillati</taxon>
        <taxon>Actinomycetota</taxon>
        <taxon>Actinomycetes</taxon>
        <taxon>Mycobacteriales</taxon>
        <taxon>Nocardiaceae</taxon>
        <taxon>Nocardia</taxon>
    </lineage>
</organism>
<reference evidence="1 2" key="1">
    <citation type="submission" date="2022-10" db="EMBL/GenBank/DDBJ databases">
        <title>The complete genomes of actinobacterial strains from the NBC collection.</title>
        <authorList>
            <person name="Joergensen T.S."/>
            <person name="Alvarez Arevalo M."/>
            <person name="Sterndorff E.B."/>
            <person name="Faurdal D."/>
            <person name="Vuksanovic O."/>
            <person name="Mourched A.-S."/>
            <person name="Charusanti P."/>
            <person name="Shaw S."/>
            <person name="Blin K."/>
            <person name="Weber T."/>
        </authorList>
    </citation>
    <scope>NUCLEOTIDE SEQUENCE [LARGE SCALE GENOMIC DNA]</scope>
    <source>
        <strain evidence="1 2">NBC_01413</strain>
    </source>
</reference>
<dbReference type="RefSeq" id="WP_405147832.1">
    <property type="nucleotide sequence ID" value="NZ_CP109527.1"/>
</dbReference>
<accession>A0ABZ1N6J1</accession>
<protein>
    <recommendedName>
        <fullName evidence="3">HNH endonuclease</fullName>
    </recommendedName>
</protein>
<evidence type="ECO:0008006" key="3">
    <source>
        <dbReference type="Google" id="ProtNLM"/>
    </source>
</evidence>
<evidence type="ECO:0000313" key="1">
    <source>
        <dbReference type="EMBL" id="WTY35540.1"/>
    </source>
</evidence>
<sequence length="229" mass="25790">MSMTEPDWRTYSGGTMIRSALWLVQVVGEGNEFTKNQLREAFPTVSQIDRRVRDLRKYGWELLTSSEDASLTQEEQRFSRRGVPVWDDAARRTADQQMTLPATDRQKVLARDGYLCTICGIAGGEPYLDDSNLTAVLTVARRQIRLAAGSEVVRLSTECKRCHTGSRGRATVVDDVVRLIDALGIDERRQLVSWLDSGRRNVSDLDRAWNAVLRLPPEAKSEIADHLAE</sequence>